<organism evidence="1 2">
    <name type="scientific">Curtobacterium citreum</name>
    <dbReference type="NCBI Taxonomy" id="2036"/>
    <lineage>
        <taxon>Bacteria</taxon>
        <taxon>Bacillati</taxon>
        <taxon>Actinomycetota</taxon>
        <taxon>Actinomycetes</taxon>
        <taxon>Micrococcales</taxon>
        <taxon>Microbacteriaceae</taxon>
        <taxon>Curtobacterium</taxon>
    </lineage>
</organism>
<dbReference type="InterPro" id="IPR009959">
    <property type="entry name" value="Cyclase_SnoaL-like"/>
</dbReference>
<name>A0ABU8YDJ6_9MICO</name>
<accession>A0ABU8YDJ6</accession>
<dbReference type="SUPFAM" id="SSF54427">
    <property type="entry name" value="NTF2-like"/>
    <property type="match status" value="1"/>
</dbReference>
<dbReference type="PANTHER" id="PTHR38436:SF1">
    <property type="entry name" value="ESTER CYCLASE"/>
    <property type="match status" value="1"/>
</dbReference>
<proteinExistence type="predicted"/>
<dbReference type="InterPro" id="IPR032710">
    <property type="entry name" value="NTF2-like_dom_sf"/>
</dbReference>
<evidence type="ECO:0000313" key="2">
    <source>
        <dbReference type="Proteomes" id="UP001370299"/>
    </source>
</evidence>
<evidence type="ECO:0000313" key="1">
    <source>
        <dbReference type="EMBL" id="MEK0172583.1"/>
    </source>
</evidence>
<dbReference type="Gene3D" id="3.10.450.50">
    <property type="match status" value="1"/>
</dbReference>
<gene>
    <name evidence="1" type="ORF">WMN62_13995</name>
</gene>
<keyword evidence="2" id="KW-1185">Reference proteome</keyword>
<dbReference type="Proteomes" id="UP001370299">
    <property type="component" value="Unassembled WGS sequence"/>
</dbReference>
<dbReference type="Pfam" id="PF07366">
    <property type="entry name" value="SnoaL"/>
    <property type="match status" value="1"/>
</dbReference>
<reference evidence="1 2" key="1">
    <citation type="submission" date="2024-03" db="EMBL/GenBank/DDBJ databases">
        <title>Whole genomes of four grape xylem sap localized bacterial endophytes.</title>
        <authorList>
            <person name="Kumar G."/>
            <person name="Savka M.A."/>
        </authorList>
    </citation>
    <scope>NUCLEOTIDE SEQUENCE [LARGE SCALE GENOMIC DNA]</scope>
    <source>
        <strain evidence="1 2">RIT_GXS8</strain>
    </source>
</reference>
<protein>
    <submittedName>
        <fullName evidence="1">Ester cyclase</fullName>
    </submittedName>
</protein>
<dbReference type="EMBL" id="JBBLYY010000067">
    <property type="protein sequence ID" value="MEK0172583.1"/>
    <property type="molecule type" value="Genomic_DNA"/>
</dbReference>
<comment type="caution">
    <text evidence="1">The sequence shown here is derived from an EMBL/GenBank/DDBJ whole genome shotgun (WGS) entry which is preliminary data.</text>
</comment>
<dbReference type="RefSeq" id="WP_340196672.1">
    <property type="nucleotide sequence ID" value="NZ_JBBKAP010000042.1"/>
</dbReference>
<sequence length="140" mass="15206">MTTDPRTAMQRFVEFINTGDATIGRQVISPDAEFLTPFSPEPLRGLEGYLQILAIMRSALSDVQWRIERLVIEGDTVAARFELTGTHDGDFFGTAPTGRPVAVHASNFYRFADGLIVDEVGQPDLMGLLGQIGALPLALG</sequence>
<dbReference type="PANTHER" id="PTHR38436">
    <property type="entry name" value="POLYKETIDE CYCLASE SNOAL-LIKE DOMAIN"/>
    <property type="match status" value="1"/>
</dbReference>